<dbReference type="GO" id="GO:0003677">
    <property type="term" value="F:DNA binding"/>
    <property type="evidence" value="ECO:0007669"/>
    <property type="project" value="UniProtKB-UniRule"/>
</dbReference>
<keyword evidence="9 12" id="KW-0234">DNA repair</keyword>
<feature type="compositionally biased region" description="Basic residues" evidence="13">
    <location>
        <begin position="459"/>
        <end position="468"/>
    </location>
</feature>
<keyword evidence="12" id="KW-0496">Mitochondrion</keyword>
<feature type="compositionally biased region" description="Basic and acidic residues" evidence="13">
    <location>
        <begin position="18"/>
        <end position="43"/>
    </location>
</feature>
<dbReference type="EMBL" id="JBEDNZ010000006">
    <property type="protein sequence ID" value="KAL0841528.1"/>
    <property type="molecule type" value="Genomic_DNA"/>
</dbReference>
<dbReference type="GO" id="GO:0140078">
    <property type="term" value="F:class I DNA-(apurinic or apyrimidinic site) endonuclease activity"/>
    <property type="evidence" value="ECO:0007669"/>
    <property type="project" value="UniProtKB-EC"/>
</dbReference>
<keyword evidence="6" id="KW-0809">Transit peptide</keyword>
<dbReference type="SMART" id="SM00478">
    <property type="entry name" value="ENDO3c"/>
    <property type="match status" value="1"/>
</dbReference>
<dbReference type="GO" id="GO:0006285">
    <property type="term" value="P:base-excision repair, AP site formation"/>
    <property type="evidence" value="ECO:0007669"/>
    <property type="project" value="UniProtKB-UniRule"/>
</dbReference>
<keyword evidence="12" id="KW-0539">Nucleus</keyword>
<dbReference type="Pfam" id="PF00730">
    <property type="entry name" value="HhH-GPD"/>
    <property type="match status" value="1"/>
</dbReference>
<name>A0ABD0TEM9_LOXSC</name>
<proteinExistence type="inferred from homology"/>
<gene>
    <name evidence="12" type="primary">NTH1</name>
    <name evidence="15" type="ORF">ABMA28_015198</name>
</gene>
<feature type="region of interest" description="Disordered" evidence="13">
    <location>
        <begin position="1"/>
        <end position="58"/>
    </location>
</feature>
<dbReference type="PANTHER" id="PTHR43286">
    <property type="entry name" value="ENDONUCLEASE III-LIKE PROTEIN 1"/>
    <property type="match status" value="1"/>
</dbReference>
<comment type="subcellular location">
    <subcellularLocation>
        <location evidence="12">Nucleus</location>
    </subcellularLocation>
    <subcellularLocation>
        <location evidence="12">Mitochondrion</location>
    </subcellularLocation>
</comment>
<comment type="similarity">
    <text evidence="1 12">Belongs to the Nth/MutY family.</text>
</comment>
<feature type="domain" description="HhH-GPD" evidence="14">
    <location>
        <begin position="138"/>
        <end position="288"/>
    </location>
</feature>
<dbReference type="GO" id="GO:0005739">
    <property type="term" value="C:mitochondrion"/>
    <property type="evidence" value="ECO:0007669"/>
    <property type="project" value="UniProtKB-SubCell"/>
</dbReference>
<dbReference type="Proteomes" id="UP001549921">
    <property type="component" value="Unassembled WGS sequence"/>
</dbReference>
<keyword evidence="3" id="KW-0479">Metal-binding</keyword>
<evidence type="ECO:0000256" key="11">
    <source>
        <dbReference type="ARBA" id="ARBA00023295"/>
    </source>
</evidence>
<organism evidence="15 16">
    <name type="scientific">Loxostege sticticalis</name>
    <name type="common">Beet webworm moth</name>
    <dbReference type="NCBI Taxonomy" id="481309"/>
    <lineage>
        <taxon>Eukaryota</taxon>
        <taxon>Metazoa</taxon>
        <taxon>Ecdysozoa</taxon>
        <taxon>Arthropoda</taxon>
        <taxon>Hexapoda</taxon>
        <taxon>Insecta</taxon>
        <taxon>Pterygota</taxon>
        <taxon>Neoptera</taxon>
        <taxon>Endopterygota</taxon>
        <taxon>Lepidoptera</taxon>
        <taxon>Glossata</taxon>
        <taxon>Ditrysia</taxon>
        <taxon>Pyraloidea</taxon>
        <taxon>Crambidae</taxon>
        <taxon>Pyraustinae</taxon>
        <taxon>Loxostege</taxon>
    </lineage>
</organism>
<dbReference type="HAMAP" id="MF_03183">
    <property type="entry name" value="Endonuclease_III_Nth"/>
    <property type="match status" value="1"/>
</dbReference>
<evidence type="ECO:0000256" key="10">
    <source>
        <dbReference type="ARBA" id="ARBA00023239"/>
    </source>
</evidence>
<dbReference type="GO" id="GO:0005634">
    <property type="term" value="C:nucleus"/>
    <property type="evidence" value="ECO:0007669"/>
    <property type="project" value="UniProtKB-SubCell"/>
</dbReference>
<accession>A0ABD0TEM9</accession>
<evidence type="ECO:0000256" key="7">
    <source>
        <dbReference type="ARBA" id="ARBA00023004"/>
    </source>
</evidence>
<evidence type="ECO:0000256" key="4">
    <source>
        <dbReference type="ARBA" id="ARBA00022763"/>
    </source>
</evidence>
<evidence type="ECO:0000256" key="2">
    <source>
        <dbReference type="ARBA" id="ARBA00022485"/>
    </source>
</evidence>
<evidence type="ECO:0000256" key="9">
    <source>
        <dbReference type="ARBA" id="ARBA00023204"/>
    </source>
</evidence>
<keyword evidence="7" id="KW-0408">Iron</keyword>
<evidence type="ECO:0000256" key="13">
    <source>
        <dbReference type="SAM" id="MobiDB-lite"/>
    </source>
</evidence>
<dbReference type="CDD" id="cd00056">
    <property type="entry name" value="ENDO3c"/>
    <property type="match status" value="1"/>
</dbReference>
<dbReference type="Gene3D" id="1.10.1670.10">
    <property type="entry name" value="Helix-hairpin-Helix base-excision DNA repair enzymes (C-terminal)"/>
    <property type="match status" value="1"/>
</dbReference>
<evidence type="ECO:0000313" key="15">
    <source>
        <dbReference type="EMBL" id="KAL0841528.1"/>
    </source>
</evidence>
<comment type="catalytic activity">
    <reaction evidence="12">
        <text>2'-deoxyribonucleotide-(2'-deoxyribose 5'-phosphate)-2'-deoxyribonucleotide-DNA = a 3'-end 2'-deoxyribonucleotide-(2,3-dehydro-2,3-deoxyribose 5'-phosphate)-DNA + a 5'-end 5'-phospho-2'-deoxyribonucleoside-DNA + H(+)</text>
        <dbReference type="Rhea" id="RHEA:66592"/>
        <dbReference type="Rhea" id="RHEA-COMP:13180"/>
        <dbReference type="Rhea" id="RHEA-COMP:16897"/>
        <dbReference type="Rhea" id="RHEA-COMP:17067"/>
        <dbReference type="ChEBI" id="CHEBI:15378"/>
        <dbReference type="ChEBI" id="CHEBI:136412"/>
        <dbReference type="ChEBI" id="CHEBI:157695"/>
        <dbReference type="ChEBI" id="CHEBI:167181"/>
        <dbReference type="EC" id="4.2.99.18"/>
    </reaction>
</comment>
<dbReference type="InterPro" id="IPR023170">
    <property type="entry name" value="HhH_base_excis_C"/>
</dbReference>
<evidence type="ECO:0000256" key="12">
    <source>
        <dbReference type="HAMAP-Rule" id="MF_03183"/>
    </source>
</evidence>
<keyword evidence="10 12" id="KW-0456">Lyase</keyword>
<feature type="compositionally biased region" description="Basic and acidic residues" evidence="13">
    <location>
        <begin position="357"/>
        <end position="371"/>
    </location>
</feature>
<dbReference type="EC" id="3.2.2.-" evidence="12"/>
<dbReference type="AlphaFoldDB" id="A0ABD0TEM9"/>
<dbReference type="GO" id="GO:0000703">
    <property type="term" value="F:oxidized pyrimidine nucleobase lesion DNA N-glycosylase activity"/>
    <property type="evidence" value="ECO:0007669"/>
    <property type="project" value="UniProtKB-UniRule"/>
</dbReference>
<comment type="caution">
    <text evidence="12">Lacks conserved residue(s) required for the propagation of feature annotation.</text>
</comment>
<keyword evidence="5 12" id="KW-0378">Hydrolase</keyword>
<dbReference type="InterPro" id="IPR011257">
    <property type="entry name" value="DNA_glycosylase"/>
</dbReference>
<dbReference type="FunFam" id="1.10.340.30:FF:000005">
    <property type="entry name" value="Endonuclease III-like protein 1"/>
    <property type="match status" value="1"/>
</dbReference>
<feature type="compositionally biased region" description="Polar residues" evidence="13">
    <location>
        <begin position="49"/>
        <end position="58"/>
    </location>
</feature>
<dbReference type="SUPFAM" id="SSF48150">
    <property type="entry name" value="DNA-glycosylase"/>
    <property type="match status" value="1"/>
</dbReference>
<feature type="compositionally biased region" description="Polar residues" evidence="13">
    <location>
        <begin position="375"/>
        <end position="387"/>
    </location>
</feature>
<dbReference type="InterPro" id="IPR030841">
    <property type="entry name" value="NTH1"/>
</dbReference>
<evidence type="ECO:0000313" key="16">
    <source>
        <dbReference type="Proteomes" id="UP001549921"/>
    </source>
</evidence>
<evidence type="ECO:0000256" key="6">
    <source>
        <dbReference type="ARBA" id="ARBA00022946"/>
    </source>
</evidence>
<keyword evidence="4 12" id="KW-0227">DNA damage</keyword>
<dbReference type="Gene3D" id="1.10.340.30">
    <property type="entry name" value="Hypothetical protein, domain 2"/>
    <property type="match status" value="1"/>
</dbReference>
<evidence type="ECO:0000256" key="1">
    <source>
        <dbReference type="ARBA" id="ARBA00008343"/>
    </source>
</evidence>
<dbReference type="Pfam" id="PF00633">
    <property type="entry name" value="HHH"/>
    <property type="match status" value="1"/>
</dbReference>
<feature type="compositionally biased region" description="Basic residues" evidence="13">
    <location>
        <begin position="311"/>
        <end position="320"/>
    </location>
</feature>
<reference evidence="15 16" key="1">
    <citation type="submission" date="2024-06" db="EMBL/GenBank/DDBJ databases">
        <title>A chromosome-level genome assembly of beet webworm, Loxostege sticticalis.</title>
        <authorList>
            <person name="Zhang Y."/>
        </authorList>
    </citation>
    <scope>NUCLEOTIDE SEQUENCE [LARGE SCALE GENOMIC DNA]</scope>
    <source>
        <strain evidence="15">AQ028</strain>
        <tissue evidence="15">Male pupae</tissue>
    </source>
</reference>
<keyword evidence="11 12" id="KW-0326">Glycosidase</keyword>
<dbReference type="InterPro" id="IPR003265">
    <property type="entry name" value="HhH-GPD_domain"/>
</dbReference>
<evidence type="ECO:0000256" key="5">
    <source>
        <dbReference type="ARBA" id="ARBA00022801"/>
    </source>
</evidence>
<dbReference type="GO" id="GO:0046872">
    <property type="term" value="F:metal ion binding"/>
    <property type="evidence" value="ECO:0007669"/>
    <property type="project" value="UniProtKB-KW"/>
</dbReference>
<dbReference type="EC" id="4.2.99.18" evidence="12"/>
<dbReference type="GO" id="GO:0051539">
    <property type="term" value="F:4 iron, 4 sulfur cluster binding"/>
    <property type="evidence" value="ECO:0007669"/>
    <property type="project" value="UniProtKB-KW"/>
</dbReference>
<keyword evidence="2" id="KW-0004">4Fe-4S</keyword>
<feature type="region of interest" description="Disordered" evidence="13">
    <location>
        <begin position="308"/>
        <end position="468"/>
    </location>
</feature>
<protein>
    <recommendedName>
        <fullName evidence="12">Endonuclease III homolog</fullName>
        <ecNumber evidence="12">3.2.2.-</ecNumber>
        <ecNumber evidence="12">4.2.99.18</ecNumber>
    </recommendedName>
    <alternativeName>
        <fullName evidence="12">Bifunctional DNA N-glycosylase/DNA-(apurinic or apyrimidinic site) lyase</fullName>
        <shortName evidence="12">DNA glycosylase/AP lyase</shortName>
    </alternativeName>
</protein>
<keyword evidence="8" id="KW-0411">Iron-sulfur</keyword>
<sequence length="468" mass="52871">MPRGRTKAVTKPLSKGVKPVDESKLRDEEPGNDTKELVIKSEPMDENEPTTSGTSPNLKQFKFQKKPHVKIEFEKNSPTKEEGGGLWEPPNWREFLINLKNMRANNDAPVDSMGCHMAMDENAPPEVMRYQSLIALMLSSQTKDQVTFAAMERLRARGLTVDNVLNMSDEELGKLIYPVGFWKTKVKYIKKTTQTLKEQYNGDIPDSVEKLCKLTGVGPKMAHICMKVAWNKITGIGVDTHVHRISNRIGWVKKPTTIPDDTRKALQSWLPFELWSEVNHLMVGFGQTICLPISPICNECLNRDICPSSGKGRKSPKKSPVKQEMKSEVEEDLFEQKKDIPILNLEPAKQKKKKVTPKKEAQKAEETEEGKLTVVKSTKNNVSPKNKVTNKDVPDNDNNETMDDFKVPSKVIKSPNTQANLNVEDKSNTKRSPMKRKSPRNKVVDQVDVDNNSIESVVQKKKTRSGKK</sequence>
<comment type="function">
    <text evidence="12">Bifunctional DNA N-glycosylase with associated apurinic/apyrimidinic (AP) lyase function that catalyzes the first step in base excision repair (BER), the primary repair pathway for the repair of oxidative DNA damage. The DNA N-glycosylase activity releases the damaged DNA base from DNA by cleaving the N-glycosidic bond, leaving an AP site. The AP lyase activity cleaves the phosphodiester bond 3' to the AP site by a beta-elimination. Primarily recognizes and repairs oxidative base damage of pyrimidines.</text>
</comment>
<feature type="compositionally biased region" description="Basic and acidic residues" evidence="13">
    <location>
        <begin position="321"/>
        <end position="340"/>
    </location>
</feature>
<comment type="caution">
    <text evidence="15">The sequence shown here is derived from an EMBL/GenBank/DDBJ whole genome shotgun (WGS) entry which is preliminary data.</text>
</comment>
<dbReference type="PANTHER" id="PTHR43286:SF1">
    <property type="entry name" value="ENDONUCLEASE III-LIKE PROTEIN 1"/>
    <property type="match status" value="1"/>
</dbReference>
<dbReference type="InterPro" id="IPR000445">
    <property type="entry name" value="HhH_motif"/>
</dbReference>
<evidence type="ECO:0000256" key="3">
    <source>
        <dbReference type="ARBA" id="ARBA00022723"/>
    </source>
</evidence>
<evidence type="ECO:0000259" key="14">
    <source>
        <dbReference type="SMART" id="SM00478"/>
    </source>
</evidence>
<dbReference type="FunFam" id="1.10.1670.10:FF:000003">
    <property type="entry name" value="Endonuclease III homolog"/>
    <property type="match status" value="1"/>
</dbReference>
<evidence type="ECO:0000256" key="8">
    <source>
        <dbReference type="ARBA" id="ARBA00023014"/>
    </source>
</evidence>